<dbReference type="Proteomes" id="UP000007879">
    <property type="component" value="Unassembled WGS sequence"/>
</dbReference>
<comment type="similarity">
    <text evidence="1 4">Belongs to the spermidine/spermine synthase family.</text>
</comment>
<name>A0A1X7VNK9_AMPQE</name>
<feature type="domain" description="PABS" evidence="5">
    <location>
        <begin position="6"/>
        <end position="239"/>
    </location>
</feature>
<dbReference type="InterPro" id="IPR030374">
    <property type="entry name" value="PABS"/>
</dbReference>
<dbReference type="GO" id="GO:0005829">
    <property type="term" value="C:cytosol"/>
    <property type="evidence" value="ECO:0007669"/>
    <property type="project" value="TreeGrafter"/>
</dbReference>
<evidence type="ECO:0000256" key="2">
    <source>
        <dbReference type="ARBA" id="ARBA00022679"/>
    </source>
</evidence>
<dbReference type="CDD" id="cd02440">
    <property type="entry name" value="AdoMet_MTases"/>
    <property type="match status" value="1"/>
</dbReference>
<dbReference type="Pfam" id="PF17284">
    <property type="entry name" value="Spermine_synt_N"/>
    <property type="match status" value="1"/>
</dbReference>
<evidence type="ECO:0000313" key="6">
    <source>
        <dbReference type="EnsemblMetazoa" id="Aqu2.1.41474_001"/>
    </source>
</evidence>
<keyword evidence="2 3" id="KW-0808">Transferase</keyword>
<dbReference type="KEGG" id="aqu:109590906"/>
<evidence type="ECO:0000256" key="1">
    <source>
        <dbReference type="ARBA" id="ARBA00007867"/>
    </source>
</evidence>
<dbReference type="InterPro" id="IPR029063">
    <property type="entry name" value="SAM-dependent_MTases_sf"/>
</dbReference>
<evidence type="ECO:0000313" key="7">
    <source>
        <dbReference type="Proteomes" id="UP000007879"/>
    </source>
</evidence>
<dbReference type="InParanoid" id="A0A1X7VNK9"/>
<dbReference type="Pfam" id="PF01564">
    <property type="entry name" value="Spermine_synth"/>
    <property type="match status" value="1"/>
</dbReference>
<dbReference type="Gene3D" id="3.40.50.150">
    <property type="entry name" value="Vaccinia Virus protein VP39"/>
    <property type="match status" value="1"/>
</dbReference>
<dbReference type="FunFam" id="3.40.50.150:FF:000013">
    <property type="entry name" value="Spermidine synthase"/>
    <property type="match status" value="1"/>
</dbReference>
<dbReference type="eggNOG" id="KOG1562">
    <property type="taxonomic scope" value="Eukaryota"/>
</dbReference>
<dbReference type="PANTHER" id="PTHR11558">
    <property type="entry name" value="SPERMIDINE/SPERMINE SYNTHASE"/>
    <property type="match status" value="1"/>
</dbReference>
<feature type="active site" description="Proton acceptor" evidence="3">
    <location>
        <position position="159"/>
    </location>
</feature>
<dbReference type="InterPro" id="IPR035246">
    <property type="entry name" value="Spermidine_synt_N"/>
</dbReference>
<dbReference type="HAMAP" id="MF_00198">
    <property type="entry name" value="Spermidine_synth"/>
    <property type="match status" value="1"/>
</dbReference>
<evidence type="ECO:0000256" key="3">
    <source>
        <dbReference type="PROSITE-ProRule" id="PRU00354"/>
    </source>
</evidence>
<gene>
    <name evidence="6" type="primary">109590906</name>
</gene>
<proteinExistence type="inferred from homology"/>
<protein>
    <recommendedName>
        <fullName evidence="5">PABS domain-containing protein</fullName>
    </recommendedName>
</protein>
<evidence type="ECO:0000256" key="4">
    <source>
        <dbReference type="RuleBase" id="RU003836"/>
    </source>
</evidence>
<dbReference type="NCBIfam" id="TIGR00417">
    <property type="entry name" value="speE"/>
    <property type="match status" value="1"/>
</dbReference>
<dbReference type="PANTHER" id="PTHR11558:SF11">
    <property type="entry name" value="SPERMIDINE SYNTHASE"/>
    <property type="match status" value="1"/>
</dbReference>
<dbReference type="EnsemblMetazoa" id="XM_020006751.1">
    <property type="protein sequence ID" value="XP_019862310.1"/>
    <property type="gene ID" value="LOC109590906"/>
</dbReference>
<dbReference type="Gene3D" id="2.30.140.10">
    <property type="entry name" value="Spermidine synthase, tetramerisation domain"/>
    <property type="match status" value="1"/>
</dbReference>
<reference evidence="6" key="2">
    <citation type="submission" date="2017-05" db="UniProtKB">
        <authorList>
            <consortium name="EnsemblMetazoa"/>
        </authorList>
    </citation>
    <scope>IDENTIFICATION</scope>
</reference>
<dbReference type="STRING" id="400682.A0A1X7VNK9"/>
<dbReference type="PROSITE" id="PS01330">
    <property type="entry name" value="PABS_1"/>
    <property type="match status" value="1"/>
</dbReference>
<sequence length="286" mass="32395">MDGFHSGWFFENEDGMTVAIEVDEILCEEKTKYNDIKIFKSTKFGNVLVLDGVIQCTDRDEFAYHEMMAHLPLFSHPNPKKVLIIGGGDGGVLKEVNKHSSIEEIHVCINDERLIELAKQYLPKLSVGYKSSKVAVNIEDNVEQFLEKNTQSYDVVIVDSIGGHNNEILKKPFYEKLNKSLKNNNGIVCAFAGCVWTDAGHIKELKNTFHSIFPSVCYAFGLVVSCFVGGQVGFLLGSKEKETNFEEPPRVIKEEDVKEMNLKFYNKETHEACFVLPQFIKEELQN</sequence>
<dbReference type="PROSITE" id="PS51006">
    <property type="entry name" value="PABS_2"/>
    <property type="match status" value="1"/>
</dbReference>
<dbReference type="GO" id="GO:0008295">
    <property type="term" value="P:spermidine biosynthetic process"/>
    <property type="evidence" value="ECO:0007669"/>
    <property type="project" value="TreeGrafter"/>
</dbReference>
<dbReference type="SUPFAM" id="SSF53335">
    <property type="entry name" value="S-adenosyl-L-methionine-dependent methyltransferases"/>
    <property type="match status" value="1"/>
</dbReference>
<evidence type="ECO:0000259" key="5">
    <source>
        <dbReference type="PROSITE" id="PS51006"/>
    </source>
</evidence>
<keyword evidence="3" id="KW-0620">Polyamine biosynthesis</keyword>
<organism evidence="6">
    <name type="scientific">Amphimedon queenslandica</name>
    <name type="common">Sponge</name>
    <dbReference type="NCBI Taxonomy" id="400682"/>
    <lineage>
        <taxon>Eukaryota</taxon>
        <taxon>Metazoa</taxon>
        <taxon>Porifera</taxon>
        <taxon>Demospongiae</taxon>
        <taxon>Heteroscleromorpha</taxon>
        <taxon>Haplosclerida</taxon>
        <taxon>Niphatidae</taxon>
        <taxon>Amphimedon</taxon>
    </lineage>
</organism>
<dbReference type="EnsemblMetazoa" id="Aqu2.1.41474_001">
    <property type="protein sequence ID" value="Aqu2.1.41474_001"/>
    <property type="gene ID" value="Aqu2.1.41474"/>
</dbReference>
<dbReference type="InterPro" id="IPR030373">
    <property type="entry name" value="PABS_CS"/>
</dbReference>
<keyword evidence="7" id="KW-1185">Reference proteome</keyword>
<dbReference type="InterPro" id="IPR001045">
    <property type="entry name" value="Spermi_synthase"/>
</dbReference>
<reference evidence="7" key="1">
    <citation type="journal article" date="2010" name="Nature">
        <title>The Amphimedon queenslandica genome and the evolution of animal complexity.</title>
        <authorList>
            <person name="Srivastava M."/>
            <person name="Simakov O."/>
            <person name="Chapman J."/>
            <person name="Fahey B."/>
            <person name="Gauthier M.E."/>
            <person name="Mitros T."/>
            <person name="Richards G.S."/>
            <person name="Conaco C."/>
            <person name="Dacre M."/>
            <person name="Hellsten U."/>
            <person name="Larroux C."/>
            <person name="Putnam N.H."/>
            <person name="Stanke M."/>
            <person name="Adamska M."/>
            <person name="Darling A."/>
            <person name="Degnan S.M."/>
            <person name="Oakley T.H."/>
            <person name="Plachetzki D.C."/>
            <person name="Zhai Y."/>
            <person name="Adamski M."/>
            <person name="Calcino A."/>
            <person name="Cummins S.F."/>
            <person name="Goodstein D.M."/>
            <person name="Harris C."/>
            <person name="Jackson D.J."/>
            <person name="Leys S.P."/>
            <person name="Shu S."/>
            <person name="Woodcroft B.J."/>
            <person name="Vervoort M."/>
            <person name="Kosik K.S."/>
            <person name="Manning G."/>
            <person name="Degnan B.M."/>
            <person name="Rokhsar D.S."/>
        </authorList>
    </citation>
    <scope>NUCLEOTIDE SEQUENCE [LARGE SCALE GENOMIC DNA]</scope>
</reference>
<dbReference type="GO" id="GO:0004766">
    <property type="term" value="F:spermidine synthase activity"/>
    <property type="evidence" value="ECO:0007669"/>
    <property type="project" value="TreeGrafter"/>
</dbReference>
<accession>A0A1X7VNK9</accession>
<dbReference type="InterPro" id="IPR037163">
    <property type="entry name" value="Spermidine_synt_N_sf"/>
</dbReference>
<dbReference type="OrthoDB" id="38125at2759"/>
<dbReference type="AlphaFoldDB" id="A0A1X7VNK9"/>